<dbReference type="AlphaFoldDB" id="A0A369K5W8"/>
<name>A0A369K5W8_HYPMA</name>
<accession>A0A369K5W8</accession>
<dbReference type="PANTHER" id="PTHR43316:SF3">
    <property type="entry name" value="HALOACID DEHALOGENASE, TYPE II (AFU_ORTHOLOGUE AFUA_2G07750)-RELATED"/>
    <property type="match status" value="1"/>
</dbReference>
<evidence type="ECO:0000256" key="1">
    <source>
        <dbReference type="ARBA" id="ARBA00022801"/>
    </source>
</evidence>
<keyword evidence="1" id="KW-0378">Hydrolase</keyword>
<evidence type="ECO:0008006" key="4">
    <source>
        <dbReference type="Google" id="ProtNLM"/>
    </source>
</evidence>
<dbReference type="InterPro" id="IPR023214">
    <property type="entry name" value="HAD_sf"/>
</dbReference>
<organism evidence="2 3">
    <name type="scientific">Hypsizygus marmoreus</name>
    <name type="common">White beech mushroom</name>
    <name type="synonym">Agaricus marmoreus</name>
    <dbReference type="NCBI Taxonomy" id="39966"/>
    <lineage>
        <taxon>Eukaryota</taxon>
        <taxon>Fungi</taxon>
        <taxon>Dikarya</taxon>
        <taxon>Basidiomycota</taxon>
        <taxon>Agaricomycotina</taxon>
        <taxon>Agaricomycetes</taxon>
        <taxon>Agaricomycetidae</taxon>
        <taxon>Agaricales</taxon>
        <taxon>Tricholomatineae</taxon>
        <taxon>Lyophyllaceae</taxon>
        <taxon>Hypsizygus</taxon>
    </lineage>
</organism>
<dbReference type="OrthoDB" id="2363873at2759"/>
<dbReference type="EMBL" id="LUEZ02000009">
    <property type="protein sequence ID" value="RDB30011.1"/>
    <property type="molecule type" value="Genomic_DNA"/>
</dbReference>
<dbReference type="InterPro" id="IPR023198">
    <property type="entry name" value="PGP-like_dom2"/>
</dbReference>
<dbReference type="Proteomes" id="UP000076154">
    <property type="component" value="Unassembled WGS sequence"/>
</dbReference>
<comment type="caution">
    <text evidence="2">The sequence shown here is derived from an EMBL/GenBank/DDBJ whole genome shotgun (WGS) entry which is preliminary data.</text>
</comment>
<sequence>MEAVEALLFDVFGTVVDWRSSVEQELCVLKHRFSLDPTDWEREFAQEWRNGYMETTRNVAAGASGASNVDKMHREILDRMLDAPNSRWGTVGRVLDEAERQSLNNVWHRWPDSTEGLHALKKQIIISTLSNGNVRLLVDMAKHADLPWDMVFSTELFNTYKPLVLIPITFYDHLSLPFRNPKAYLGAAHHLSLPPEKCAMVAAHIGDLRAAAAVGMKTIYIPRPGEDNKDVANAVKSKHDGGEVDIVASSLVELSSILSGLRNQL</sequence>
<dbReference type="InterPro" id="IPR051540">
    <property type="entry name" value="S-2-haloacid_dehalogenase"/>
</dbReference>
<proteinExistence type="predicted"/>
<evidence type="ECO:0000313" key="2">
    <source>
        <dbReference type="EMBL" id="RDB30011.1"/>
    </source>
</evidence>
<dbReference type="STRING" id="39966.A0A369K5W8"/>
<dbReference type="Pfam" id="PF00702">
    <property type="entry name" value="Hydrolase"/>
    <property type="match status" value="1"/>
</dbReference>
<dbReference type="InterPro" id="IPR036412">
    <property type="entry name" value="HAD-like_sf"/>
</dbReference>
<dbReference type="Gene3D" id="1.10.150.240">
    <property type="entry name" value="Putative phosphatase, domain 2"/>
    <property type="match status" value="1"/>
</dbReference>
<dbReference type="Gene3D" id="3.40.50.1000">
    <property type="entry name" value="HAD superfamily/HAD-like"/>
    <property type="match status" value="1"/>
</dbReference>
<dbReference type="SUPFAM" id="SSF56784">
    <property type="entry name" value="HAD-like"/>
    <property type="match status" value="1"/>
</dbReference>
<dbReference type="InParanoid" id="A0A369K5W8"/>
<gene>
    <name evidence="2" type="ORF">Hypma_013847</name>
</gene>
<keyword evidence="3" id="KW-1185">Reference proteome</keyword>
<dbReference type="PANTHER" id="PTHR43316">
    <property type="entry name" value="HYDROLASE, HALOACID DELAHOGENASE-RELATED"/>
    <property type="match status" value="1"/>
</dbReference>
<protein>
    <recommendedName>
        <fullName evidence="4">Haloacid dehalogenase</fullName>
    </recommendedName>
</protein>
<dbReference type="GO" id="GO:0016787">
    <property type="term" value="F:hydrolase activity"/>
    <property type="evidence" value="ECO:0007669"/>
    <property type="project" value="UniProtKB-KW"/>
</dbReference>
<reference evidence="2" key="1">
    <citation type="submission" date="2018-04" db="EMBL/GenBank/DDBJ databases">
        <title>Whole genome sequencing of Hypsizygus marmoreus.</title>
        <authorList>
            <person name="Choi I.-G."/>
            <person name="Min B."/>
            <person name="Kim J.-G."/>
            <person name="Kim S."/>
            <person name="Oh Y.-L."/>
            <person name="Kong W.-S."/>
            <person name="Park H."/>
            <person name="Jeong J."/>
            <person name="Song E.-S."/>
        </authorList>
    </citation>
    <scope>NUCLEOTIDE SEQUENCE [LARGE SCALE GENOMIC DNA]</scope>
    <source>
        <strain evidence="2">51987-8</strain>
    </source>
</reference>
<evidence type="ECO:0000313" key="3">
    <source>
        <dbReference type="Proteomes" id="UP000076154"/>
    </source>
</evidence>